<evidence type="ECO:0008006" key="3">
    <source>
        <dbReference type="Google" id="ProtNLM"/>
    </source>
</evidence>
<dbReference type="RefSeq" id="WP_072623923.1">
    <property type="nucleotide sequence ID" value="NZ_CP013290.1"/>
</dbReference>
<dbReference type="EMBL" id="CP013290">
    <property type="protein sequence ID" value="APH00759.1"/>
    <property type="molecule type" value="Genomic_DNA"/>
</dbReference>
<evidence type="ECO:0000313" key="2">
    <source>
        <dbReference type="Proteomes" id="UP000182938"/>
    </source>
</evidence>
<dbReference type="KEGG" id="jte:ASJ30_03765"/>
<reference evidence="1 2" key="1">
    <citation type="submission" date="2015-11" db="EMBL/GenBank/DDBJ databases">
        <authorList>
            <person name="Zhang Y."/>
            <person name="Guo Z."/>
        </authorList>
    </citation>
    <scope>NUCLEOTIDE SEQUENCE [LARGE SCALE GENOMIC DNA]</scope>
    <source>
        <strain evidence="1 2">YFY001</strain>
    </source>
</reference>
<keyword evidence="2" id="KW-1185">Reference proteome</keyword>
<dbReference type="AlphaFoldDB" id="A0A1L3MEH6"/>
<evidence type="ECO:0000313" key="1">
    <source>
        <dbReference type="EMBL" id="APH00759.1"/>
    </source>
</evidence>
<protein>
    <recommendedName>
        <fullName evidence="3">Homeodomain-like domain-containing protein</fullName>
    </recommendedName>
</protein>
<proteinExistence type="predicted"/>
<gene>
    <name evidence="1" type="ORF">ASJ30_03765</name>
</gene>
<name>A0A1L3MEH6_9MICO</name>
<organism evidence="1 2">
    <name type="scientific">Janibacter indicus</name>
    <dbReference type="NCBI Taxonomy" id="857417"/>
    <lineage>
        <taxon>Bacteria</taxon>
        <taxon>Bacillati</taxon>
        <taxon>Actinomycetota</taxon>
        <taxon>Actinomycetes</taxon>
        <taxon>Micrococcales</taxon>
        <taxon>Intrasporangiaceae</taxon>
        <taxon>Janibacter</taxon>
    </lineage>
</organism>
<sequence>MVVLAETKIITRRSADEASARPASPRRIAGRRRVTESLRQQLVQHYTRDNLGAQAVGDELGLAKSTVLRILKQTRVDIRPRGRRIR</sequence>
<accession>A0A1L3MEH6</accession>
<dbReference type="Proteomes" id="UP000182938">
    <property type="component" value="Chromosome"/>
</dbReference>